<organism evidence="2 3">
    <name type="scientific">Iriri virus</name>
    <dbReference type="NCBI Taxonomy" id="1620893"/>
    <lineage>
        <taxon>Viruses</taxon>
        <taxon>Riboviria</taxon>
        <taxon>Orthornavirae</taxon>
        <taxon>Negarnaviricota</taxon>
        <taxon>Haploviricotina</taxon>
        <taxon>Monjiviricetes</taxon>
        <taxon>Mononegavirales</taxon>
        <taxon>Rhabdoviridae</taxon>
        <taxon>Alpharhabdovirinae</taxon>
        <taxon>Curiovirus</taxon>
        <taxon>Curiovirus iriri</taxon>
    </lineage>
</organism>
<sequence length="248" mass="28614">MENLSELLKGYSDKGLKENFEDMSFLEDKLEEFEKEFGDDVPSPKVETSEKKNDWLEKFLEDSGSSVDDSPAENRPQGSVLTMCGVPLKLRLDDIKKGRDLDTFYHLKRIFDHISHESGITVIGKPDWQDRTLSVEVYCHHLNFNSRICSRPSDEYDFPPPPPELLNDADGSGEDQSLVPNEREVKSESTAEFLFIPKKEGKRDGKEYKVKLEGFSPKSLEEVKFWLKKQGLLNRIMIYGDIKRWSLM</sequence>
<dbReference type="KEGG" id="vg:37627580"/>
<dbReference type="Proteomes" id="UP000120691">
    <property type="component" value="Segment"/>
</dbReference>
<evidence type="ECO:0000313" key="3">
    <source>
        <dbReference type="Proteomes" id="UP000120691"/>
    </source>
</evidence>
<evidence type="ECO:0000313" key="2">
    <source>
        <dbReference type="EMBL" id="AJR28376.1"/>
    </source>
</evidence>
<evidence type="ECO:0000256" key="1">
    <source>
        <dbReference type="SAM" id="MobiDB-lite"/>
    </source>
</evidence>
<dbReference type="GeneID" id="37627580"/>
<name>A0A0D3R191_9RHAB</name>
<dbReference type="RefSeq" id="YP_009362230.1">
    <property type="nucleotide sequence ID" value="NC_034544.1"/>
</dbReference>
<accession>A0A0D3R191</accession>
<dbReference type="OrthoDB" id="17511at10239"/>
<reference evidence="2 3" key="1">
    <citation type="journal article" date="2015" name="PLoS Pathog.">
        <title>Evolution of genome size and complexity in the rhabdoviridae.</title>
        <authorList>
            <person name="Walker P.J."/>
            <person name="Firth C."/>
            <person name="Widen S.G."/>
            <person name="Blasdell K.R."/>
            <person name="Guzman H."/>
            <person name="Wood T.G."/>
            <person name="Paradkar P.N."/>
            <person name="Holmes E.C."/>
            <person name="Tesh R.B."/>
            <person name="Vasilakis N."/>
        </authorList>
    </citation>
    <scope>NUCLEOTIDE SEQUENCE [LARGE SCALE GENOMIC DNA]</scope>
    <source>
        <strain evidence="2">BeAr408005</strain>
    </source>
</reference>
<keyword evidence="3" id="KW-1185">Reference proteome</keyword>
<feature type="region of interest" description="Disordered" evidence="1">
    <location>
        <begin position="153"/>
        <end position="181"/>
    </location>
</feature>
<proteinExistence type="predicted"/>
<protein>
    <submittedName>
        <fullName evidence="2">Phosphoprotein</fullName>
    </submittedName>
</protein>
<dbReference type="EMBL" id="KM204995">
    <property type="protein sequence ID" value="AJR28376.1"/>
    <property type="molecule type" value="Viral_cRNA"/>
</dbReference>